<dbReference type="AlphaFoldDB" id="A0A917P7H0"/>
<proteinExistence type="predicted"/>
<reference evidence="1" key="2">
    <citation type="submission" date="2020-09" db="EMBL/GenBank/DDBJ databases">
        <authorList>
            <person name="Sun Q."/>
            <person name="Ohkuma M."/>
        </authorList>
    </citation>
    <scope>NUCLEOTIDE SEQUENCE</scope>
    <source>
        <strain evidence="1">JCM 14371</strain>
    </source>
</reference>
<evidence type="ECO:0000313" key="1">
    <source>
        <dbReference type="EMBL" id="GGJ65512.1"/>
    </source>
</evidence>
<dbReference type="RefSeq" id="WP_188960783.1">
    <property type="nucleotide sequence ID" value="NZ_BMOE01000001.1"/>
</dbReference>
<gene>
    <name evidence="1" type="ORF">GCM10008939_06850</name>
</gene>
<dbReference type="Proteomes" id="UP000635726">
    <property type="component" value="Unassembled WGS sequence"/>
</dbReference>
<evidence type="ECO:0000313" key="2">
    <source>
        <dbReference type="Proteomes" id="UP000635726"/>
    </source>
</evidence>
<dbReference type="EMBL" id="BMOE01000001">
    <property type="protein sequence ID" value="GGJ65512.1"/>
    <property type="molecule type" value="Genomic_DNA"/>
</dbReference>
<protein>
    <submittedName>
        <fullName evidence="1">Uncharacterized protein</fullName>
    </submittedName>
</protein>
<comment type="caution">
    <text evidence="1">The sequence shown here is derived from an EMBL/GenBank/DDBJ whole genome shotgun (WGS) entry which is preliminary data.</text>
</comment>
<keyword evidence="2" id="KW-1185">Reference proteome</keyword>
<organism evidence="1 2">
    <name type="scientific">Deinococcus aquiradiocola</name>
    <dbReference type="NCBI Taxonomy" id="393059"/>
    <lineage>
        <taxon>Bacteria</taxon>
        <taxon>Thermotogati</taxon>
        <taxon>Deinococcota</taxon>
        <taxon>Deinococci</taxon>
        <taxon>Deinococcales</taxon>
        <taxon>Deinococcaceae</taxon>
        <taxon>Deinococcus</taxon>
    </lineage>
</organism>
<sequence>MTLTLRACIEQLLELEEELDTDHVTLTTITQPNYPMIAHPRGLAWTRHDDGTVTVYLQLAGNSDYAPHTFDDERHLTLTDGRPA</sequence>
<accession>A0A917P7H0</accession>
<name>A0A917P7H0_9DEIO</name>
<reference evidence="1" key="1">
    <citation type="journal article" date="2014" name="Int. J. Syst. Evol. Microbiol.">
        <title>Complete genome sequence of Corynebacterium casei LMG S-19264T (=DSM 44701T), isolated from a smear-ripened cheese.</title>
        <authorList>
            <consortium name="US DOE Joint Genome Institute (JGI-PGF)"/>
            <person name="Walter F."/>
            <person name="Albersmeier A."/>
            <person name="Kalinowski J."/>
            <person name="Ruckert C."/>
        </authorList>
    </citation>
    <scope>NUCLEOTIDE SEQUENCE</scope>
    <source>
        <strain evidence="1">JCM 14371</strain>
    </source>
</reference>